<dbReference type="EMBL" id="KZ995888">
    <property type="protein sequence ID" value="RKO89785.1"/>
    <property type="molecule type" value="Genomic_DNA"/>
</dbReference>
<evidence type="ECO:0000313" key="3">
    <source>
        <dbReference type="Proteomes" id="UP000269721"/>
    </source>
</evidence>
<dbReference type="InterPro" id="IPR032675">
    <property type="entry name" value="LRR_dom_sf"/>
</dbReference>
<evidence type="ECO:0000259" key="1">
    <source>
        <dbReference type="Pfam" id="PF12937"/>
    </source>
</evidence>
<dbReference type="Proteomes" id="UP000269721">
    <property type="component" value="Unassembled WGS sequence"/>
</dbReference>
<sequence>MDPAAPPRPPQIPRLPVRLPVEIIEQIIHYLLPQVSQLVAPAQACRVWYTVCIPLIWRRFAPLMSGKLQYLPPLQHLLRAEYDTMRNMVINVAQRGSSLNPILNFSSNFLLIQEVDLSASARSNPSPDAQISDNLLTFLVNCTKLRRLEVAGCANVKGSAFGLILSVLPSLTRLSIANCDRIRTLADELSQCGAPLAIVNMSGLHDLTDVNESVREVFLQCSRTLEVLVLDWSELPGKGEVYLRDRGADSHLSEDAFISLDDLPPMEHLRELSLSRCTLIGDNVLRHLLPHRGNLETLRLDYCLQTTPFTLTLFLTGCPHLRILDLSDTPSATDAVVSTVATACPHLQWLALRGTLGAVTDASLQSLAAHSTDLRALSLNMNVHVTWLALVHLARACARLEALALVGCVQMIDTPVGELFVEFAQGYDVHCMQFHGRVEIARVANLDV</sequence>
<name>A0A4P9WDI6_9FUNG</name>
<gene>
    <name evidence="2" type="ORF">BDK51DRAFT_40805</name>
</gene>
<dbReference type="Pfam" id="PF13516">
    <property type="entry name" value="LRR_6"/>
    <property type="match status" value="1"/>
</dbReference>
<feature type="domain" description="F-box" evidence="1">
    <location>
        <begin position="18"/>
        <end position="60"/>
    </location>
</feature>
<dbReference type="SUPFAM" id="SSF52047">
    <property type="entry name" value="RNI-like"/>
    <property type="match status" value="1"/>
</dbReference>
<dbReference type="SMART" id="SM00367">
    <property type="entry name" value="LRR_CC"/>
    <property type="match status" value="6"/>
</dbReference>
<reference evidence="3" key="1">
    <citation type="journal article" date="2018" name="Nat. Microbiol.">
        <title>Leveraging single-cell genomics to expand the fungal tree of life.</title>
        <authorList>
            <person name="Ahrendt S.R."/>
            <person name="Quandt C.A."/>
            <person name="Ciobanu D."/>
            <person name="Clum A."/>
            <person name="Salamov A."/>
            <person name="Andreopoulos B."/>
            <person name="Cheng J.F."/>
            <person name="Woyke T."/>
            <person name="Pelin A."/>
            <person name="Henrissat B."/>
            <person name="Reynolds N.K."/>
            <person name="Benny G.L."/>
            <person name="Smith M.E."/>
            <person name="James T.Y."/>
            <person name="Grigoriev I.V."/>
        </authorList>
    </citation>
    <scope>NUCLEOTIDE SEQUENCE [LARGE SCALE GENOMIC DNA]</scope>
</reference>
<dbReference type="SUPFAM" id="SSF81383">
    <property type="entry name" value="F-box domain"/>
    <property type="match status" value="1"/>
</dbReference>
<dbReference type="GO" id="GO:0005737">
    <property type="term" value="C:cytoplasm"/>
    <property type="evidence" value="ECO:0007669"/>
    <property type="project" value="TreeGrafter"/>
</dbReference>
<proteinExistence type="predicted"/>
<dbReference type="Pfam" id="PF12937">
    <property type="entry name" value="F-box-like"/>
    <property type="match status" value="1"/>
</dbReference>
<dbReference type="InterPro" id="IPR050648">
    <property type="entry name" value="F-box_LRR-repeat"/>
</dbReference>
<dbReference type="InterPro" id="IPR036047">
    <property type="entry name" value="F-box-like_dom_sf"/>
</dbReference>
<dbReference type="Gene3D" id="3.80.10.10">
    <property type="entry name" value="Ribonuclease Inhibitor"/>
    <property type="match status" value="2"/>
</dbReference>
<keyword evidence="3" id="KW-1185">Reference proteome</keyword>
<protein>
    <recommendedName>
        <fullName evidence="1">F-box domain-containing protein</fullName>
    </recommendedName>
</protein>
<organism evidence="2 3">
    <name type="scientific">Blyttiomyces helicus</name>
    <dbReference type="NCBI Taxonomy" id="388810"/>
    <lineage>
        <taxon>Eukaryota</taxon>
        <taxon>Fungi</taxon>
        <taxon>Fungi incertae sedis</taxon>
        <taxon>Chytridiomycota</taxon>
        <taxon>Chytridiomycota incertae sedis</taxon>
        <taxon>Chytridiomycetes</taxon>
        <taxon>Chytridiomycetes incertae sedis</taxon>
        <taxon>Blyttiomyces</taxon>
    </lineage>
</organism>
<dbReference type="InterPro" id="IPR001810">
    <property type="entry name" value="F-box_dom"/>
</dbReference>
<dbReference type="InterPro" id="IPR006553">
    <property type="entry name" value="Leu-rich_rpt_Cys-con_subtyp"/>
</dbReference>
<dbReference type="PANTHER" id="PTHR13382">
    <property type="entry name" value="MITOCHONDRIAL ATP SYNTHASE COUPLING FACTOR B"/>
    <property type="match status" value="1"/>
</dbReference>
<dbReference type="InterPro" id="IPR001611">
    <property type="entry name" value="Leu-rich_rpt"/>
</dbReference>
<dbReference type="OrthoDB" id="550575at2759"/>
<evidence type="ECO:0000313" key="2">
    <source>
        <dbReference type="EMBL" id="RKO89785.1"/>
    </source>
</evidence>
<accession>A0A4P9WDI6</accession>
<dbReference type="AlphaFoldDB" id="A0A4P9WDI6"/>